<dbReference type="GO" id="GO:0005524">
    <property type="term" value="F:ATP binding"/>
    <property type="evidence" value="ECO:0007669"/>
    <property type="project" value="UniProtKB-KW"/>
</dbReference>
<keyword evidence="2" id="KW-0378">Hydrolase</keyword>
<keyword evidence="2" id="KW-0067">ATP-binding</keyword>
<comment type="caution">
    <text evidence="2">The sequence shown here is derived from an EMBL/GenBank/DDBJ whole genome shotgun (WGS) entry which is preliminary data.</text>
</comment>
<gene>
    <name evidence="2" type="ORF">WKW77_11805</name>
</gene>
<dbReference type="GO" id="GO:0016787">
    <property type="term" value="F:hydrolase activity"/>
    <property type="evidence" value="ECO:0007669"/>
    <property type="project" value="UniProtKB-KW"/>
</dbReference>
<protein>
    <submittedName>
        <fullName evidence="2">Alpha/beta hydrolase</fullName>
    </submittedName>
</protein>
<keyword evidence="3" id="KW-1185">Reference proteome</keyword>
<name>A0ABU8VDL2_9BURK</name>
<organism evidence="2 3">
    <name type="scientific">Variovorax ureilyticus</name>
    <dbReference type="NCBI Taxonomy" id="1836198"/>
    <lineage>
        <taxon>Bacteria</taxon>
        <taxon>Pseudomonadati</taxon>
        <taxon>Pseudomonadota</taxon>
        <taxon>Betaproteobacteria</taxon>
        <taxon>Burkholderiales</taxon>
        <taxon>Comamonadaceae</taxon>
        <taxon>Variovorax</taxon>
    </lineage>
</organism>
<reference evidence="2 3" key="1">
    <citation type="submission" date="2024-03" db="EMBL/GenBank/DDBJ databases">
        <title>Novel species of the genus Variovorax.</title>
        <authorList>
            <person name="Liu Q."/>
            <person name="Xin Y.-H."/>
        </authorList>
    </citation>
    <scope>NUCLEOTIDE SEQUENCE [LARGE SCALE GENOMIC DNA]</scope>
    <source>
        <strain evidence="2 3">KACC 18899</strain>
    </source>
</reference>
<feature type="signal peptide" evidence="1">
    <location>
        <begin position="1"/>
        <end position="22"/>
    </location>
</feature>
<evidence type="ECO:0000256" key="1">
    <source>
        <dbReference type="SAM" id="SignalP"/>
    </source>
</evidence>
<evidence type="ECO:0000313" key="3">
    <source>
        <dbReference type="Proteomes" id="UP001365846"/>
    </source>
</evidence>
<dbReference type="Proteomes" id="UP001365846">
    <property type="component" value="Unassembled WGS sequence"/>
</dbReference>
<dbReference type="EMBL" id="JBBKZU010000004">
    <property type="protein sequence ID" value="MEJ8811754.1"/>
    <property type="molecule type" value="Genomic_DNA"/>
</dbReference>
<evidence type="ECO:0000313" key="2">
    <source>
        <dbReference type="EMBL" id="MEJ8811754.1"/>
    </source>
</evidence>
<proteinExistence type="predicted"/>
<sequence length="116" mass="11872">MNTSKILAAAALSLLAVAGANAETYDGVHPLTSANSRAEVQTGAVAAARAGNAYGDAADAGVEAVASTTDRTAVREQAVAAAHNPLQSLDRRAFYRDQVPAAYSKPKVSFTRQAAL</sequence>
<dbReference type="RefSeq" id="WP_340357023.1">
    <property type="nucleotide sequence ID" value="NZ_JBBKZU010000004.1"/>
</dbReference>
<feature type="chain" id="PRO_5046709625" evidence="1">
    <location>
        <begin position="23"/>
        <end position="116"/>
    </location>
</feature>
<keyword evidence="1" id="KW-0732">Signal</keyword>
<keyword evidence="2" id="KW-0547">Nucleotide-binding</keyword>
<accession>A0ABU8VDL2</accession>